<protein>
    <recommendedName>
        <fullName evidence="5">DUF1400 domain-containing protein</fullName>
    </recommendedName>
</protein>
<dbReference type="Pfam" id="PF07176">
    <property type="entry name" value="DUF1400"/>
    <property type="match status" value="1"/>
</dbReference>
<feature type="compositionally biased region" description="Pro residues" evidence="4">
    <location>
        <begin position="569"/>
        <end position="582"/>
    </location>
</feature>
<dbReference type="PANTHER" id="PTHR10272">
    <property type="entry name" value="PLATELET-ACTIVATING FACTOR ACETYLHYDROLASE"/>
    <property type="match status" value="1"/>
</dbReference>
<keyword evidence="2" id="KW-0442">Lipid degradation</keyword>
<dbReference type="Proteomes" id="UP000010472">
    <property type="component" value="Chromosome"/>
</dbReference>
<sequence>MIATETRSPRWARLIPKLNPPTMPLKAKLGIVLLNLGCLILPGVASKPVLSAEKLYVTYGPLDFSLPVSALEAYAREGKIEPEFAFYTRFFDQKQLEQLRRVLVRRAKISPVRISQILYSPTGEILLGRIGEVVQTKANQPGFYAIRAAMIQAAASPEGLTPLNVLKKFPTYGIRINTERGFQVIDELNNLIGESQNAIAAIEQVATTEASAQSLVDFSGLPDIRKPGSFTWKKQTINLNDIRRRRIFPVDIYLPQGPNQRPLPVVVISHGLGDDRETFGYLAQHLASYGFAVAVPEHSGSNTKRIESVLSGFSRSLVVPSELVDRPIDIKYLLDQLDRLFPKQLNLQQVGVAGQSFGGYTSLALAGAKLNFEQLQKDCANSQDSLNVSLILQCSGLVLPPNNYQLQDERVKAVSAINPVSSSLFGESQISQIKIPTMIVSGSADTVTPAFSEQIKPFTWLTTPEKFLVLLKGGTHFSVLKESEGVVPLPAQALGPDPKIAYEYMKALNLAFFKTYIAGELPYKAYLNAGYAQLISQYQIPLNLVQNITPQQLTEGDAQPTPASSPEASPSPSPSPSLSPTP</sequence>
<dbReference type="HOGENOM" id="CLU_029435_0_0_3"/>
<feature type="region of interest" description="Disordered" evidence="4">
    <location>
        <begin position="551"/>
        <end position="582"/>
    </location>
</feature>
<keyword evidence="3" id="KW-0443">Lipid metabolism</keyword>
<dbReference type="PANTHER" id="PTHR10272:SF13">
    <property type="entry name" value="POLY(ETHYLENE TEREPHTHALATE) HYDROLASE"/>
    <property type="match status" value="1"/>
</dbReference>
<dbReference type="Gene3D" id="3.40.50.1820">
    <property type="entry name" value="alpha/beta hydrolase"/>
    <property type="match status" value="1"/>
</dbReference>
<evidence type="ECO:0000259" key="5">
    <source>
        <dbReference type="Pfam" id="PF07176"/>
    </source>
</evidence>
<dbReference type="PATRIC" id="fig|1173022.3.peg.968"/>
<evidence type="ECO:0000313" key="6">
    <source>
        <dbReference type="EMBL" id="AFZ11808.1"/>
    </source>
</evidence>
<accession>K9VUM1</accession>
<evidence type="ECO:0000256" key="4">
    <source>
        <dbReference type="SAM" id="MobiDB-lite"/>
    </source>
</evidence>
<feature type="domain" description="DUF1400" evidence="5">
    <location>
        <begin position="51"/>
        <end position="177"/>
    </location>
</feature>
<dbReference type="InterPro" id="IPR010802">
    <property type="entry name" value="DUF1400"/>
</dbReference>
<organism evidence="6 7">
    <name type="scientific">Crinalium epipsammum PCC 9333</name>
    <dbReference type="NCBI Taxonomy" id="1173022"/>
    <lineage>
        <taxon>Bacteria</taxon>
        <taxon>Bacillati</taxon>
        <taxon>Cyanobacteriota</taxon>
        <taxon>Cyanophyceae</taxon>
        <taxon>Gomontiellales</taxon>
        <taxon>Gomontiellaceae</taxon>
        <taxon>Crinalium</taxon>
    </lineage>
</organism>
<dbReference type="eggNOG" id="COG4188">
    <property type="taxonomic scope" value="Bacteria"/>
</dbReference>
<evidence type="ECO:0000313" key="7">
    <source>
        <dbReference type="Proteomes" id="UP000010472"/>
    </source>
</evidence>
<evidence type="ECO:0000256" key="3">
    <source>
        <dbReference type="ARBA" id="ARBA00023098"/>
    </source>
</evidence>
<dbReference type="InterPro" id="IPR029058">
    <property type="entry name" value="AB_hydrolase_fold"/>
</dbReference>
<name>K9VUM1_9CYAN</name>
<dbReference type="STRING" id="1173022.Cri9333_0892"/>
<keyword evidence="1" id="KW-0378">Hydrolase</keyword>
<dbReference type="KEGG" id="cep:Cri9333_0892"/>
<dbReference type="EMBL" id="CP003620">
    <property type="protein sequence ID" value="AFZ11808.1"/>
    <property type="molecule type" value="Genomic_DNA"/>
</dbReference>
<dbReference type="AlphaFoldDB" id="K9VUM1"/>
<reference evidence="6 7" key="1">
    <citation type="submission" date="2012-06" db="EMBL/GenBank/DDBJ databases">
        <title>Finished chromosome of genome of Crinalium epipsammum PCC 9333.</title>
        <authorList>
            <consortium name="US DOE Joint Genome Institute"/>
            <person name="Gugger M."/>
            <person name="Coursin T."/>
            <person name="Rippka R."/>
            <person name="Tandeau De Marsac N."/>
            <person name="Huntemann M."/>
            <person name="Wei C.-L."/>
            <person name="Han J."/>
            <person name="Detter J.C."/>
            <person name="Han C."/>
            <person name="Tapia R."/>
            <person name="Davenport K."/>
            <person name="Daligault H."/>
            <person name="Erkkila T."/>
            <person name="Gu W."/>
            <person name="Munk A.C.C."/>
            <person name="Teshima H."/>
            <person name="Xu Y."/>
            <person name="Chain P."/>
            <person name="Chen A."/>
            <person name="Krypides N."/>
            <person name="Mavromatis K."/>
            <person name="Markowitz V."/>
            <person name="Szeto E."/>
            <person name="Ivanova N."/>
            <person name="Mikhailova N."/>
            <person name="Ovchinnikova G."/>
            <person name="Pagani I."/>
            <person name="Pati A."/>
            <person name="Goodwin L."/>
            <person name="Peters L."/>
            <person name="Pitluck S."/>
            <person name="Woyke T."/>
            <person name="Kerfeld C."/>
        </authorList>
    </citation>
    <scope>NUCLEOTIDE SEQUENCE [LARGE SCALE GENOMIC DNA]</scope>
    <source>
        <strain evidence="6 7">PCC 9333</strain>
    </source>
</reference>
<evidence type="ECO:0000256" key="1">
    <source>
        <dbReference type="ARBA" id="ARBA00022801"/>
    </source>
</evidence>
<evidence type="ECO:0000256" key="2">
    <source>
        <dbReference type="ARBA" id="ARBA00022963"/>
    </source>
</evidence>
<dbReference type="Pfam" id="PF03403">
    <property type="entry name" value="PAF-AH_p_II"/>
    <property type="match status" value="1"/>
</dbReference>
<keyword evidence="7" id="KW-1185">Reference proteome</keyword>
<dbReference type="RefSeq" id="WP_015201930.1">
    <property type="nucleotide sequence ID" value="NC_019753.1"/>
</dbReference>
<dbReference type="SUPFAM" id="SSF53474">
    <property type="entry name" value="alpha/beta-Hydrolases"/>
    <property type="match status" value="1"/>
</dbReference>
<dbReference type="GO" id="GO:0016042">
    <property type="term" value="P:lipid catabolic process"/>
    <property type="evidence" value="ECO:0007669"/>
    <property type="project" value="UniProtKB-KW"/>
</dbReference>
<gene>
    <name evidence="6" type="ORF">Cri9333_0892</name>
</gene>
<proteinExistence type="predicted"/>
<dbReference type="GO" id="GO:0003847">
    <property type="term" value="F:1-alkyl-2-acetylglycerophosphocholine esterase activity"/>
    <property type="evidence" value="ECO:0007669"/>
    <property type="project" value="TreeGrafter"/>
</dbReference>